<dbReference type="OrthoDB" id="2681111at2759"/>
<organism evidence="1 2">
    <name type="scientific">Kockovaella imperatae</name>
    <dbReference type="NCBI Taxonomy" id="4999"/>
    <lineage>
        <taxon>Eukaryota</taxon>
        <taxon>Fungi</taxon>
        <taxon>Dikarya</taxon>
        <taxon>Basidiomycota</taxon>
        <taxon>Agaricomycotina</taxon>
        <taxon>Tremellomycetes</taxon>
        <taxon>Tremellales</taxon>
        <taxon>Cuniculitremaceae</taxon>
        <taxon>Kockovaella</taxon>
    </lineage>
</organism>
<evidence type="ECO:0000313" key="1">
    <source>
        <dbReference type="EMBL" id="ORX41256.1"/>
    </source>
</evidence>
<dbReference type="RefSeq" id="XP_021874935.1">
    <property type="nucleotide sequence ID" value="XM_022014541.1"/>
</dbReference>
<proteinExistence type="predicted"/>
<reference evidence="1 2" key="1">
    <citation type="submission" date="2017-03" db="EMBL/GenBank/DDBJ databases">
        <title>Widespread Adenine N6-methylation of Active Genes in Fungi.</title>
        <authorList>
            <consortium name="DOE Joint Genome Institute"/>
            <person name="Mondo S.J."/>
            <person name="Dannebaum R.O."/>
            <person name="Kuo R.C."/>
            <person name="Louie K.B."/>
            <person name="Bewick A.J."/>
            <person name="Labutti K."/>
            <person name="Haridas S."/>
            <person name="Kuo A."/>
            <person name="Salamov A."/>
            <person name="Ahrendt S.R."/>
            <person name="Lau R."/>
            <person name="Bowen B.P."/>
            <person name="Lipzen A."/>
            <person name="Sullivan W."/>
            <person name="Andreopoulos W.B."/>
            <person name="Clum A."/>
            <person name="Lindquist E."/>
            <person name="Daum C."/>
            <person name="Northen T.R."/>
            <person name="Ramamoorthy G."/>
            <person name="Schmitz R.J."/>
            <person name="Gryganskyi A."/>
            <person name="Culley D."/>
            <person name="Magnuson J."/>
            <person name="James T.Y."/>
            <person name="O'Malley M.A."/>
            <person name="Stajich J.E."/>
            <person name="Spatafora J.W."/>
            <person name="Visel A."/>
            <person name="Grigoriev I.V."/>
        </authorList>
    </citation>
    <scope>NUCLEOTIDE SEQUENCE [LARGE SCALE GENOMIC DNA]</scope>
    <source>
        <strain evidence="1 2">NRRL Y-17943</strain>
    </source>
</reference>
<accession>A0A1Y1UUV6</accession>
<dbReference type="InParanoid" id="A0A1Y1UUV6"/>
<dbReference type="Proteomes" id="UP000193218">
    <property type="component" value="Unassembled WGS sequence"/>
</dbReference>
<gene>
    <name evidence="1" type="ORF">BD324DRAFT_613847</name>
</gene>
<evidence type="ECO:0000313" key="2">
    <source>
        <dbReference type="Proteomes" id="UP000193218"/>
    </source>
</evidence>
<dbReference type="EMBL" id="NBSH01000001">
    <property type="protein sequence ID" value="ORX41256.1"/>
    <property type="molecule type" value="Genomic_DNA"/>
</dbReference>
<name>A0A1Y1UUV6_9TREE</name>
<keyword evidence="2" id="KW-1185">Reference proteome</keyword>
<sequence length="53" mass="5892">MSLNAPDPIDEPIQDVTESTPLLAKKATTPLPKLQLFIICLIRVVEPICFQVM</sequence>
<protein>
    <submittedName>
        <fullName evidence="1">Uncharacterized protein</fullName>
    </submittedName>
</protein>
<dbReference type="GeneID" id="33556349"/>
<dbReference type="AlphaFoldDB" id="A0A1Y1UUV6"/>
<comment type="caution">
    <text evidence="1">The sequence shown here is derived from an EMBL/GenBank/DDBJ whole genome shotgun (WGS) entry which is preliminary data.</text>
</comment>